<evidence type="ECO:0000256" key="2">
    <source>
        <dbReference type="SAM" id="Phobius"/>
    </source>
</evidence>
<feature type="coiled-coil region" evidence="1">
    <location>
        <begin position="150"/>
        <end position="177"/>
    </location>
</feature>
<dbReference type="Proteomes" id="UP000186019">
    <property type="component" value="Unassembled WGS sequence"/>
</dbReference>
<evidence type="ECO:0000256" key="1">
    <source>
        <dbReference type="SAM" id="Coils"/>
    </source>
</evidence>
<dbReference type="Pfam" id="PF25954">
    <property type="entry name" value="Beta-barrel_RND_2"/>
    <property type="match status" value="1"/>
</dbReference>
<evidence type="ECO:0000259" key="3">
    <source>
        <dbReference type="Pfam" id="PF25885"/>
    </source>
</evidence>
<dbReference type="OrthoDB" id="9811754at2"/>
<dbReference type="SUPFAM" id="SSF111369">
    <property type="entry name" value="HlyD-like secretion proteins"/>
    <property type="match status" value="2"/>
</dbReference>
<keyword evidence="2" id="KW-1133">Transmembrane helix</keyword>
<dbReference type="PANTHER" id="PTHR30386">
    <property type="entry name" value="MEMBRANE FUSION SUBUNIT OF EMRAB-TOLC MULTIDRUG EFFLUX PUMP"/>
    <property type="match status" value="1"/>
</dbReference>
<gene>
    <name evidence="5" type="ORF">SAMN05421666_0732</name>
</gene>
<dbReference type="Gene3D" id="2.40.30.170">
    <property type="match status" value="1"/>
</dbReference>
<feature type="domain" description="Multidrug export protein EmrA/FarA alpha-helical hairpin" evidence="3">
    <location>
        <begin position="88"/>
        <end position="203"/>
    </location>
</feature>
<feature type="domain" description="CusB-like beta-barrel" evidence="4">
    <location>
        <begin position="242"/>
        <end position="281"/>
    </location>
</feature>
<accession>A0A1N7F4C5</accession>
<dbReference type="EMBL" id="FTNV01000001">
    <property type="protein sequence ID" value="SIR95082.1"/>
    <property type="molecule type" value="Genomic_DNA"/>
</dbReference>
<feature type="transmembrane region" description="Helical" evidence="2">
    <location>
        <begin position="16"/>
        <end position="35"/>
    </location>
</feature>
<keyword evidence="2" id="KW-0472">Membrane</keyword>
<organism evidence="5 6">
    <name type="scientific">Roseovarius nanhaiticus</name>
    <dbReference type="NCBI Taxonomy" id="573024"/>
    <lineage>
        <taxon>Bacteria</taxon>
        <taxon>Pseudomonadati</taxon>
        <taxon>Pseudomonadota</taxon>
        <taxon>Alphaproteobacteria</taxon>
        <taxon>Rhodobacterales</taxon>
        <taxon>Roseobacteraceae</taxon>
        <taxon>Roseovarius</taxon>
    </lineage>
</organism>
<dbReference type="RefSeq" id="WP_076531042.1">
    <property type="nucleotide sequence ID" value="NZ_FOAC01000001.1"/>
</dbReference>
<dbReference type="InterPro" id="IPR058792">
    <property type="entry name" value="Beta-barrel_RND_2"/>
</dbReference>
<dbReference type="Pfam" id="PF25885">
    <property type="entry name" value="HH_EMRA"/>
    <property type="match status" value="1"/>
</dbReference>
<reference evidence="5 6" key="1">
    <citation type="submission" date="2017-01" db="EMBL/GenBank/DDBJ databases">
        <authorList>
            <person name="Mah S.A."/>
            <person name="Swanson W.J."/>
            <person name="Moy G.W."/>
            <person name="Vacquier V.D."/>
        </authorList>
    </citation>
    <scope>NUCLEOTIDE SEQUENCE [LARGE SCALE GENOMIC DNA]</scope>
    <source>
        <strain evidence="5 6">DSM 29590</strain>
    </source>
</reference>
<evidence type="ECO:0000313" key="5">
    <source>
        <dbReference type="EMBL" id="SIR95082.1"/>
    </source>
</evidence>
<protein>
    <submittedName>
        <fullName evidence="5">Multidrug resistance efflux pump</fullName>
    </submittedName>
</protein>
<dbReference type="AlphaFoldDB" id="A0A1N7F4C5"/>
<evidence type="ECO:0000313" key="6">
    <source>
        <dbReference type="Proteomes" id="UP000186019"/>
    </source>
</evidence>
<dbReference type="InterPro" id="IPR058633">
    <property type="entry name" value="EmrA/FarA_HH"/>
</dbReference>
<dbReference type="PANTHER" id="PTHR30386:SF18">
    <property type="entry name" value="INNER MEMBRANE PROTEIN YIAV-RELATED"/>
    <property type="match status" value="1"/>
</dbReference>
<dbReference type="InterPro" id="IPR050739">
    <property type="entry name" value="MFP"/>
</dbReference>
<keyword evidence="1" id="KW-0175">Coiled coil</keyword>
<evidence type="ECO:0000259" key="4">
    <source>
        <dbReference type="Pfam" id="PF25954"/>
    </source>
</evidence>
<keyword evidence="6" id="KW-1185">Reference proteome</keyword>
<proteinExistence type="predicted"/>
<dbReference type="Gene3D" id="2.40.50.100">
    <property type="match status" value="1"/>
</dbReference>
<dbReference type="STRING" id="573024.SAMN05216208_1403"/>
<keyword evidence="2" id="KW-0812">Transmembrane</keyword>
<sequence>MSDTTSPAQGPSRTRIVAIAVILALILIAGVYALMDRSVPSSARGIVSAHVVQIAPRVSGTVTEVNVSDDVIVEAGDPLFSLDPRPLKLAVAQAEANLASALQNVDASSALIVAAQVAVTQARTALDNTRTEAERTFKLEERGIVAAARGDQARTAVAEAEAALDGAEANLRSAQAQLGPEGEDNPAFQAAAAQLEQAQYDLASTTVRAQHLGAVTNLTLSEGQFIGAGSPALTFVDAEAGWITVDLRENQLQKVEAGDPAHVLFDALPGRIFNGRVQSVAWGIAPGRNVQGGLVVNQTAKTWFEPARSIPVRIELEGGMEDWPYAARVGGKAHAVIFATSEHGPLALIARGLQRLRSWTSFLH</sequence>
<name>A0A1N7F4C5_9RHOB</name>
<dbReference type="Gene3D" id="1.10.287.470">
    <property type="entry name" value="Helix hairpin bin"/>
    <property type="match status" value="1"/>
</dbReference>